<comment type="caution">
    <text evidence="3">The sequence shown here is derived from an EMBL/GenBank/DDBJ whole genome shotgun (WGS) entry which is preliminary data.</text>
</comment>
<organism evidence="3 4">
    <name type="scientific">Saccharopolyspora ipomoeae</name>
    <dbReference type="NCBI Taxonomy" id="3042027"/>
    <lineage>
        <taxon>Bacteria</taxon>
        <taxon>Bacillati</taxon>
        <taxon>Actinomycetota</taxon>
        <taxon>Actinomycetes</taxon>
        <taxon>Pseudonocardiales</taxon>
        <taxon>Pseudonocardiaceae</taxon>
        <taxon>Saccharopolyspora</taxon>
    </lineage>
</organism>
<feature type="transmembrane region" description="Helical" evidence="1">
    <location>
        <begin position="86"/>
        <end position="103"/>
    </location>
</feature>
<feature type="domain" description="DUF1707" evidence="2">
    <location>
        <begin position="9"/>
        <end position="61"/>
    </location>
</feature>
<dbReference type="PANTHER" id="PTHR40763">
    <property type="entry name" value="MEMBRANE PROTEIN-RELATED"/>
    <property type="match status" value="1"/>
</dbReference>
<reference evidence="3 4" key="1">
    <citation type="submission" date="2023-04" db="EMBL/GenBank/DDBJ databases">
        <title>Draft genome sequence of Saccharopolyspora sp. TS4A08 isolated from sweet potato rhizospheric soil.</title>
        <authorList>
            <person name="Suksaard P."/>
            <person name="Duangmal K."/>
        </authorList>
    </citation>
    <scope>NUCLEOTIDE SEQUENCE [LARGE SCALE GENOMIC DNA]</scope>
    <source>
        <strain evidence="3 4">TS4A08</strain>
    </source>
</reference>
<protein>
    <submittedName>
        <fullName evidence="3">DUF1707 domain-containing protein</fullName>
    </submittedName>
</protein>
<feature type="transmembrane region" description="Helical" evidence="1">
    <location>
        <begin position="109"/>
        <end position="128"/>
    </location>
</feature>
<evidence type="ECO:0000256" key="1">
    <source>
        <dbReference type="SAM" id="Phobius"/>
    </source>
</evidence>
<sequence>MVDPSDGGMRASDADREQVAQRLRVALDEGRLTVAEYDERLQQAFAATTFGELEPLTRDLPESKPSAELAEREEHRAKMAKEWRDWAGGAVIMIAIWGVTSVVSGDLIAFWPAIPLVIWAAVILATSIEGSGKKKRD</sequence>
<dbReference type="PANTHER" id="PTHR40763:SF4">
    <property type="entry name" value="DUF1707 DOMAIN-CONTAINING PROTEIN"/>
    <property type="match status" value="1"/>
</dbReference>
<evidence type="ECO:0000313" key="3">
    <source>
        <dbReference type="EMBL" id="MDI2032318.1"/>
    </source>
</evidence>
<dbReference type="EMBL" id="JASAOF010000028">
    <property type="protein sequence ID" value="MDI2032318.1"/>
    <property type="molecule type" value="Genomic_DNA"/>
</dbReference>
<evidence type="ECO:0000259" key="2">
    <source>
        <dbReference type="Pfam" id="PF08044"/>
    </source>
</evidence>
<keyword evidence="4" id="KW-1185">Reference proteome</keyword>
<keyword evidence="1" id="KW-0812">Transmembrane</keyword>
<accession>A0ABT6PXF7</accession>
<dbReference type="InterPro" id="IPR012551">
    <property type="entry name" value="DUF1707_SHOCT-like"/>
</dbReference>
<proteinExistence type="predicted"/>
<evidence type="ECO:0000313" key="4">
    <source>
        <dbReference type="Proteomes" id="UP001237595"/>
    </source>
</evidence>
<dbReference type="RefSeq" id="WP_281458575.1">
    <property type="nucleotide sequence ID" value="NZ_JASAOF010000028.1"/>
</dbReference>
<name>A0ABT6PXF7_9PSEU</name>
<gene>
    <name evidence="3" type="ORF">QFW96_27110</name>
</gene>
<keyword evidence="1" id="KW-1133">Transmembrane helix</keyword>
<dbReference type="Proteomes" id="UP001237595">
    <property type="component" value="Unassembled WGS sequence"/>
</dbReference>
<dbReference type="Pfam" id="PF08044">
    <property type="entry name" value="DUF1707"/>
    <property type="match status" value="1"/>
</dbReference>
<keyword evidence="1" id="KW-0472">Membrane</keyword>